<name>K6VPU0_9MICO</name>
<dbReference type="EMBL" id="BAGZ01000016">
    <property type="protein sequence ID" value="GAB78759.1"/>
    <property type="molecule type" value="Genomic_DNA"/>
</dbReference>
<organism evidence="2 3">
    <name type="scientific">Austwickia chelonae NBRC 105200</name>
    <dbReference type="NCBI Taxonomy" id="1184607"/>
    <lineage>
        <taxon>Bacteria</taxon>
        <taxon>Bacillati</taxon>
        <taxon>Actinomycetota</taxon>
        <taxon>Actinomycetes</taxon>
        <taxon>Micrococcales</taxon>
        <taxon>Dermatophilaceae</taxon>
        <taxon>Austwickia</taxon>
    </lineage>
</organism>
<evidence type="ECO:0000313" key="3">
    <source>
        <dbReference type="Proteomes" id="UP000008495"/>
    </source>
</evidence>
<keyword evidence="1" id="KW-0472">Membrane</keyword>
<sequence>MPFGGLLGAQLLGPLGLAPTLTALGLVYLAVTLAPLLLPSFRAMNDRHPIDADARTVTG</sequence>
<evidence type="ECO:0000256" key="1">
    <source>
        <dbReference type="SAM" id="Phobius"/>
    </source>
</evidence>
<accession>K6VPU0</accession>
<keyword evidence="1" id="KW-1133">Transmembrane helix</keyword>
<keyword evidence="3" id="KW-1185">Reference proteome</keyword>
<proteinExistence type="predicted"/>
<gene>
    <name evidence="2" type="ORF">AUCHE_16_01820</name>
</gene>
<feature type="transmembrane region" description="Helical" evidence="1">
    <location>
        <begin position="20"/>
        <end position="38"/>
    </location>
</feature>
<evidence type="ECO:0000313" key="2">
    <source>
        <dbReference type="EMBL" id="GAB78759.1"/>
    </source>
</evidence>
<reference evidence="2 3" key="1">
    <citation type="submission" date="2012-08" db="EMBL/GenBank/DDBJ databases">
        <title>Whole genome shotgun sequence of Austwickia chelonae NBRC 105200.</title>
        <authorList>
            <person name="Yoshida I."/>
            <person name="Hosoyama A."/>
            <person name="Tsuchikane K."/>
            <person name="Katsumata H."/>
            <person name="Ando Y."/>
            <person name="Ohji S."/>
            <person name="Hamada M."/>
            <person name="Tamura T."/>
            <person name="Yamazoe A."/>
            <person name="Yamazaki S."/>
            <person name="Fujita N."/>
        </authorList>
    </citation>
    <scope>NUCLEOTIDE SEQUENCE [LARGE SCALE GENOMIC DNA]</scope>
    <source>
        <strain evidence="2 3">NBRC 105200</strain>
    </source>
</reference>
<protein>
    <recommendedName>
        <fullName evidence="4">Major facilitator superfamily transporter</fullName>
    </recommendedName>
</protein>
<dbReference type="AlphaFoldDB" id="K6VPU0"/>
<evidence type="ECO:0008006" key="4">
    <source>
        <dbReference type="Google" id="ProtNLM"/>
    </source>
</evidence>
<keyword evidence="1" id="KW-0812">Transmembrane</keyword>
<dbReference type="Proteomes" id="UP000008495">
    <property type="component" value="Unassembled WGS sequence"/>
</dbReference>
<comment type="caution">
    <text evidence="2">The sequence shown here is derived from an EMBL/GenBank/DDBJ whole genome shotgun (WGS) entry which is preliminary data.</text>
</comment>